<keyword evidence="1" id="KW-1133">Transmembrane helix</keyword>
<feature type="transmembrane region" description="Helical" evidence="1">
    <location>
        <begin position="200"/>
        <end position="224"/>
    </location>
</feature>
<dbReference type="Proteomes" id="UP000663870">
    <property type="component" value="Unassembled WGS sequence"/>
</dbReference>
<evidence type="ECO:0000313" key="4">
    <source>
        <dbReference type="EMBL" id="CAF1188483.1"/>
    </source>
</evidence>
<feature type="transmembrane region" description="Helical" evidence="1">
    <location>
        <begin position="170"/>
        <end position="188"/>
    </location>
</feature>
<dbReference type="EMBL" id="CAJOBE010006960">
    <property type="protein sequence ID" value="CAF4022464.1"/>
    <property type="molecule type" value="Genomic_DNA"/>
</dbReference>
<feature type="transmembrane region" description="Helical" evidence="1">
    <location>
        <begin position="107"/>
        <end position="124"/>
    </location>
</feature>
<dbReference type="AlphaFoldDB" id="A0A819B3Z4"/>
<dbReference type="EMBL" id="CAJOAX010002305">
    <property type="protein sequence ID" value="CAF3786460.1"/>
    <property type="molecule type" value="Genomic_DNA"/>
</dbReference>
<keyword evidence="1" id="KW-0472">Membrane</keyword>
<feature type="transmembrane region" description="Helical" evidence="1">
    <location>
        <begin position="136"/>
        <end position="158"/>
    </location>
</feature>
<organism evidence="5 7">
    <name type="scientific">Rotaria sordida</name>
    <dbReference type="NCBI Taxonomy" id="392033"/>
    <lineage>
        <taxon>Eukaryota</taxon>
        <taxon>Metazoa</taxon>
        <taxon>Spiralia</taxon>
        <taxon>Gnathifera</taxon>
        <taxon>Rotifera</taxon>
        <taxon>Eurotatoria</taxon>
        <taxon>Bdelloidea</taxon>
        <taxon>Philodinida</taxon>
        <taxon>Philodinidae</taxon>
        <taxon>Rotaria</taxon>
    </lineage>
</organism>
<evidence type="ECO:0000313" key="6">
    <source>
        <dbReference type="EMBL" id="CAF4022464.1"/>
    </source>
</evidence>
<dbReference type="EMBL" id="CAJNOL010000753">
    <property type="protein sequence ID" value="CAF1188483.1"/>
    <property type="molecule type" value="Genomic_DNA"/>
</dbReference>
<accession>A0A819B3Z4</accession>
<evidence type="ECO:0000313" key="3">
    <source>
        <dbReference type="EMBL" id="CAF1161568.1"/>
    </source>
</evidence>
<evidence type="ECO:0000313" key="5">
    <source>
        <dbReference type="EMBL" id="CAF3786460.1"/>
    </source>
</evidence>
<proteinExistence type="predicted"/>
<sequence>MDWLSFIQGLACLAAAIQDLFSGISFGVIPPINYGCNSYTKTLACLIMKGSTLFSVLYFIIIIIVDMYYGYYDGFILTLSLIALMALTFLLVSLAKNDKNALENDSYCFVIHHISGIIINKIHYQLPTSEIKGRVLTASLILELLQLCFWTLTPFLWFPGSKRYITIWSYEYACLLSHILVIIMYLNQSKISHWDSVIKAYFAFYIINLFTWVIPLTVVCGGSFEEKSSSAKMAPAIHCMVVDVITDIPMFIITMAKRTYVNNIYICLDIAVKFIVFIRSVIWMPYVLHHESTSEDRYEPV</sequence>
<protein>
    <submittedName>
        <fullName evidence="5">Uncharacterized protein</fullName>
    </submittedName>
</protein>
<gene>
    <name evidence="6" type="ORF">FNK824_LOCUS27154</name>
    <name evidence="4" type="ORF">JXQ802_LOCUS23739</name>
    <name evidence="5" type="ORF">OTI717_LOCUS17467</name>
    <name evidence="2" type="ORF">RFH988_LOCUS14263</name>
    <name evidence="3" type="ORF">SEV965_LOCUS19003</name>
</gene>
<dbReference type="EMBL" id="CAJNOO010000655">
    <property type="protein sequence ID" value="CAF1002726.1"/>
    <property type="molecule type" value="Genomic_DNA"/>
</dbReference>
<feature type="transmembrane region" description="Helical" evidence="1">
    <location>
        <begin position="75"/>
        <end position="95"/>
    </location>
</feature>
<reference evidence="5" key="1">
    <citation type="submission" date="2021-02" db="EMBL/GenBank/DDBJ databases">
        <authorList>
            <person name="Nowell W R."/>
        </authorList>
    </citation>
    <scope>NUCLEOTIDE SEQUENCE</scope>
</reference>
<dbReference type="EMBL" id="CAJNOU010001162">
    <property type="protein sequence ID" value="CAF1161568.1"/>
    <property type="molecule type" value="Genomic_DNA"/>
</dbReference>
<keyword evidence="1" id="KW-0812">Transmembrane</keyword>
<dbReference type="Proteomes" id="UP000663874">
    <property type="component" value="Unassembled WGS sequence"/>
</dbReference>
<keyword evidence="8" id="KW-1185">Reference proteome</keyword>
<dbReference type="Proteomes" id="UP000663889">
    <property type="component" value="Unassembled WGS sequence"/>
</dbReference>
<comment type="caution">
    <text evidence="5">The sequence shown here is derived from an EMBL/GenBank/DDBJ whole genome shotgun (WGS) entry which is preliminary data.</text>
</comment>
<evidence type="ECO:0000313" key="2">
    <source>
        <dbReference type="EMBL" id="CAF1002726.1"/>
    </source>
</evidence>
<dbReference type="OrthoDB" id="10058196at2759"/>
<name>A0A819B3Z4_9BILA</name>
<dbReference type="Proteomes" id="UP000663882">
    <property type="component" value="Unassembled WGS sequence"/>
</dbReference>
<evidence type="ECO:0000256" key="1">
    <source>
        <dbReference type="SAM" id="Phobius"/>
    </source>
</evidence>
<evidence type="ECO:0000313" key="8">
    <source>
        <dbReference type="Proteomes" id="UP000663870"/>
    </source>
</evidence>
<evidence type="ECO:0000313" key="7">
    <source>
        <dbReference type="Proteomes" id="UP000663823"/>
    </source>
</evidence>
<feature type="transmembrane region" description="Helical" evidence="1">
    <location>
        <begin position="6"/>
        <end position="29"/>
    </location>
</feature>
<feature type="transmembrane region" description="Helical" evidence="1">
    <location>
        <begin position="262"/>
        <end position="288"/>
    </location>
</feature>
<dbReference type="Proteomes" id="UP000663823">
    <property type="component" value="Unassembled WGS sequence"/>
</dbReference>
<feature type="transmembrane region" description="Helical" evidence="1">
    <location>
        <begin position="50"/>
        <end position="69"/>
    </location>
</feature>